<keyword evidence="5" id="KW-0949">S-adenosyl-L-methionine</keyword>
<sequence>MAAPPLFLDVDATHATRSVRQLFSQLDDELLALTTPLRSLREEDAQALGIARTAATFTALWEANERALRALLPHDVRPTLALADPSRAENSTLYPPHATAPRAAYGGGAQVIAHLARDWGAAGSDSRRRTHRPVLSALRGLRRPARVLVPGAGACRLAWEIARVGFRVEANDAATPMLLAGRSIMSWRGDSMPVYPQIRCEGGAMRRSSCHAGVMVPDVSPSRARTTQLTLQAGDFLRTYGASGHRLAWDAVVTCYFIDTLSDPVAAVRCIHDLLVPGGKWINIGPLQWHDHTAGLLRLSYDELTALLVRQGFVIEQTRRLTKIPYLRASRDLLASSSRNWHDCVFFVARKASDTETVPAYQKILRSVRSYVSRGVPSPDLNSTT</sequence>
<dbReference type="SUPFAM" id="SSF53335">
    <property type="entry name" value="S-adenosyl-L-methionine-dependent methyltransferases"/>
    <property type="match status" value="1"/>
</dbReference>
<dbReference type="SMART" id="SM01296">
    <property type="entry name" value="N2227"/>
    <property type="match status" value="1"/>
</dbReference>
<dbReference type="PANTHER" id="PTHR12303">
    <property type="entry name" value="CARNOSINE N-METHYLTRANSFERASE"/>
    <property type="match status" value="1"/>
</dbReference>
<dbReference type="Proteomes" id="UP001515480">
    <property type="component" value="Unassembled WGS sequence"/>
</dbReference>
<dbReference type="PANTHER" id="PTHR12303:SF6">
    <property type="entry name" value="CARNOSINE N-METHYLTRANSFERASE"/>
    <property type="match status" value="1"/>
</dbReference>
<reference evidence="6 7" key="1">
    <citation type="journal article" date="2024" name="Science">
        <title>Giant polyketide synthase enzymes in the biosynthesis of giant marine polyether toxins.</title>
        <authorList>
            <person name="Fallon T.R."/>
            <person name="Shende V.V."/>
            <person name="Wierzbicki I.H."/>
            <person name="Pendleton A.L."/>
            <person name="Watervoot N.F."/>
            <person name="Auber R.P."/>
            <person name="Gonzalez D.J."/>
            <person name="Wisecaver J.H."/>
            <person name="Moore B.S."/>
        </authorList>
    </citation>
    <scope>NUCLEOTIDE SEQUENCE [LARGE SCALE GENOMIC DNA]</scope>
    <source>
        <strain evidence="6 7">12B1</strain>
    </source>
</reference>
<organism evidence="6 7">
    <name type="scientific">Prymnesium parvum</name>
    <name type="common">Toxic golden alga</name>
    <dbReference type="NCBI Taxonomy" id="97485"/>
    <lineage>
        <taxon>Eukaryota</taxon>
        <taxon>Haptista</taxon>
        <taxon>Haptophyta</taxon>
        <taxon>Prymnesiophyceae</taxon>
        <taxon>Prymnesiales</taxon>
        <taxon>Prymnesiaceae</taxon>
        <taxon>Prymnesium</taxon>
    </lineage>
</organism>
<proteinExistence type="inferred from homology"/>
<dbReference type="InterPro" id="IPR029063">
    <property type="entry name" value="SAM-dependent_MTases_sf"/>
</dbReference>
<protein>
    <recommendedName>
        <fullName evidence="2">carnosine N-methyltransferase</fullName>
        <ecNumber evidence="2">2.1.1.22</ecNumber>
    </recommendedName>
</protein>
<dbReference type="Gene3D" id="3.40.50.150">
    <property type="entry name" value="Vaccinia Virus protein VP39"/>
    <property type="match status" value="1"/>
</dbReference>
<name>A0AB34JSN4_PRYPA</name>
<evidence type="ECO:0000313" key="6">
    <source>
        <dbReference type="EMBL" id="KAL1523832.1"/>
    </source>
</evidence>
<evidence type="ECO:0000256" key="3">
    <source>
        <dbReference type="ARBA" id="ARBA00022603"/>
    </source>
</evidence>
<comment type="caution">
    <text evidence="6">The sequence shown here is derived from an EMBL/GenBank/DDBJ whole genome shotgun (WGS) entry which is preliminary data.</text>
</comment>
<dbReference type="GO" id="GO:0030735">
    <property type="term" value="F:carnosine N-methyltransferase activity"/>
    <property type="evidence" value="ECO:0007669"/>
    <property type="project" value="UniProtKB-EC"/>
</dbReference>
<dbReference type="AlphaFoldDB" id="A0AB34JSN4"/>
<evidence type="ECO:0000256" key="4">
    <source>
        <dbReference type="ARBA" id="ARBA00022679"/>
    </source>
</evidence>
<evidence type="ECO:0000256" key="5">
    <source>
        <dbReference type="ARBA" id="ARBA00022691"/>
    </source>
</evidence>
<gene>
    <name evidence="6" type="ORF">AB1Y20_018753</name>
</gene>
<evidence type="ECO:0000256" key="1">
    <source>
        <dbReference type="ARBA" id="ARBA00010086"/>
    </source>
</evidence>
<keyword evidence="3" id="KW-0489">Methyltransferase</keyword>
<dbReference type="EC" id="2.1.1.22" evidence="2"/>
<dbReference type="GO" id="GO:0032259">
    <property type="term" value="P:methylation"/>
    <property type="evidence" value="ECO:0007669"/>
    <property type="project" value="UniProtKB-KW"/>
</dbReference>
<dbReference type="EMBL" id="JBGBPQ010000005">
    <property type="protein sequence ID" value="KAL1523832.1"/>
    <property type="molecule type" value="Genomic_DNA"/>
</dbReference>
<dbReference type="Pfam" id="PF07942">
    <property type="entry name" value="CARME"/>
    <property type="match status" value="1"/>
</dbReference>
<keyword evidence="4" id="KW-0808">Transferase</keyword>
<accession>A0AB34JSN4</accession>
<evidence type="ECO:0000313" key="7">
    <source>
        <dbReference type="Proteomes" id="UP001515480"/>
    </source>
</evidence>
<keyword evidence="7" id="KW-1185">Reference proteome</keyword>
<evidence type="ECO:0000256" key="2">
    <source>
        <dbReference type="ARBA" id="ARBA00012003"/>
    </source>
</evidence>
<dbReference type="InterPro" id="IPR012901">
    <property type="entry name" value="CARME"/>
</dbReference>
<comment type="similarity">
    <text evidence="1">Belongs to the carnosine N-methyltransferase family.</text>
</comment>